<feature type="region of interest" description="Disordered" evidence="1">
    <location>
        <begin position="1"/>
        <end position="31"/>
    </location>
</feature>
<accession>A0A2N1J8Y7</accession>
<evidence type="ECO:0000256" key="1">
    <source>
        <dbReference type="SAM" id="MobiDB-lite"/>
    </source>
</evidence>
<feature type="region of interest" description="Disordered" evidence="1">
    <location>
        <begin position="73"/>
        <end position="95"/>
    </location>
</feature>
<keyword evidence="3" id="KW-1185">Reference proteome</keyword>
<dbReference type="EMBL" id="KZ454993">
    <property type="protein sequence ID" value="PKI82942.1"/>
    <property type="molecule type" value="Genomic_DNA"/>
</dbReference>
<sequence length="95" mass="10861">MRASQLASRREAASSWFASTITQEKSRGHNISEEAIGEILREEYARARNAYEASYTETVGEVDVDEMLRVEEEIHNEGGAAPRRDREEWGMEVEQ</sequence>
<dbReference type="Proteomes" id="UP000232875">
    <property type="component" value="Unassembled WGS sequence"/>
</dbReference>
<reference evidence="2 3" key="1">
    <citation type="submission" date="2017-10" db="EMBL/GenBank/DDBJ databases">
        <title>A novel species of cold-tolerant Malassezia isolated from bats.</title>
        <authorList>
            <person name="Lorch J.M."/>
            <person name="Palmer J.M."/>
            <person name="Vanderwolf K.J."/>
            <person name="Schmidt K.Z."/>
            <person name="Verant M.L."/>
            <person name="Weller T.J."/>
            <person name="Blehert D.S."/>
        </authorList>
    </citation>
    <scope>NUCLEOTIDE SEQUENCE [LARGE SCALE GENOMIC DNA]</scope>
    <source>
        <strain evidence="2 3">NWHC:44797-103</strain>
    </source>
</reference>
<dbReference type="AlphaFoldDB" id="A0A2N1J8Y7"/>
<proteinExistence type="predicted"/>
<dbReference type="OrthoDB" id="3364969at2759"/>
<protein>
    <submittedName>
        <fullName evidence="2">Uncharacterized protein</fullName>
    </submittedName>
</protein>
<evidence type="ECO:0000313" key="2">
    <source>
        <dbReference type="EMBL" id="PKI82942.1"/>
    </source>
</evidence>
<evidence type="ECO:0000313" key="3">
    <source>
        <dbReference type="Proteomes" id="UP000232875"/>
    </source>
</evidence>
<feature type="compositionally biased region" description="Basic and acidic residues" evidence="1">
    <location>
        <begin position="73"/>
        <end position="89"/>
    </location>
</feature>
<gene>
    <name evidence="2" type="ORF">MVES_003308</name>
</gene>
<organism evidence="2 3">
    <name type="scientific">Malassezia vespertilionis</name>
    <dbReference type="NCBI Taxonomy" id="2020962"/>
    <lineage>
        <taxon>Eukaryota</taxon>
        <taxon>Fungi</taxon>
        <taxon>Dikarya</taxon>
        <taxon>Basidiomycota</taxon>
        <taxon>Ustilaginomycotina</taxon>
        <taxon>Malasseziomycetes</taxon>
        <taxon>Malasseziales</taxon>
        <taxon>Malasseziaceae</taxon>
        <taxon>Malassezia</taxon>
    </lineage>
</organism>
<name>A0A2N1J8Y7_9BASI</name>